<reference evidence="1 2" key="1">
    <citation type="submission" date="2024-03" db="EMBL/GenBank/DDBJ databases">
        <title>Aureococcus anophagefferens CCMP1851 and Kratosvirus quantuckense: Draft genome of a second virus-susceptible host strain in the model system.</title>
        <authorList>
            <person name="Chase E."/>
            <person name="Truchon A.R."/>
            <person name="Schepens W."/>
            <person name="Wilhelm S.W."/>
        </authorList>
    </citation>
    <scope>NUCLEOTIDE SEQUENCE [LARGE SCALE GENOMIC DNA]</scope>
    <source>
        <strain evidence="1 2">CCMP1851</strain>
    </source>
</reference>
<proteinExistence type="predicted"/>
<protein>
    <submittedName>
        <fullName evidence="1">Spectrin binding protein</fullName>
    </submittedName>
</protein>
<name>A0ABR1GGE7_AURAN</name>
<organism evidence="1 2">
    <name type="scientific">Aureococcus anophagefferens</name>
    <name type="common">Harmful bloom alga</name>
    <dbReference type="NCBI Taxonomy" id="44056"/>
    <lineage>
        <taxon>Eukaryota</taxon>
        <taxon>Sar</taxon>
        <taxon>Stramenopiles</taxon>
        <taxon>Ochrophyta</taxon>
        <taxon>Pelagophyceae</taxon>
        <taxon>Pelagomonadales</taxon>
        <taxon>Pelagomonadaceae</taxon>
        <taxon>Aureococcus</taxon>
    </lineage>
</organism>
<accession>A0ABR1GGE7</accession>
<evidence type="ECO:0000313" key="2">
    <source>
        <dbReference type="Proteomes" id="UP001363151"/>
    </source>
</evidence>
<dbReference type="EMBL" id="JBBJCI010000012">
    <property type="protein sequence ID" value="KAK7254907.1"/>
    <property type="molecule type" value="Genomic_DNA"/>
</dbReference>
<sequence>MAALWRATRRGSTLGSHEINLKNAANGRTARRGLQTQHWGAVLGTRTTMPGACSPCHGAAVCASPLLPNLYGGLGDESLPRCAAFSRRLFFRSRLAASNAPVVANRSRAHPEAVVDGRLAASLVDAMLGRDARVEQALLEDWRRKARCAPQQAERAYRGALDALDESRGFWAGAPGKTPPLAVGLVLARVWLAAADKRGVFDFAEAARNARPGEFDDDALPRVDDVPRWWTGLQFDAAQHGALLDLPASAFARAATLLALWEARAVLRGLRLGRRKYQLRSTRSNFMAALARALGLESPASLHTDPAVVARAAAGALDLELAATKRVTACSGPTAASGARSRTC</sequence>
<gene>
    <name evidence="1" type="ORF">SO694_00137073</name>
</gene>
<comment type="caution">
    <text evidence="1">The sequence shown here is derived from an EMBL/GenBank/DDBJ whole genome shotgun (WGS) entry which is preliminary data.</text>
</comment>
<evidence type="ECO:0000313" key="1">
    <source>
        <dbReference type="EMBL" id="KAK7254907.1"/>
    </source>
</evidence>
<keyword evidence="2" id="KW-1185">Reference proteome</keyword>
<dbReference type="Proteomes" id="UP001363151">
    <property type="component" value="Unassembled WGS sequence"/>
</dbReference>